<dbReference type="AlphaFoldDB" id="A0A9W8EE96"/>
<dbReference type="EMBL" id="JANBQB010000142">
    <property type="protein sequence ID" value="KAJ1980998.1"/>
    <property type="molecule type" value="Genomic_DNA"/>
</dbReference>
<evidence type="ECO:0000256" key="4">
    <source>
        <dbReference type="ARBA" id="ARBA00022964"/>
    </source>
</evidence>
<dbReference type="Proteomes" id="UP001151582">
    <property type="component" value="Unassembled WGS sequence"/>
</dbReference>
<comment type="similarity">
    <text evidence="1 7">Belongs to the cysteine dioxygenase family.</text>
</comment>
<comment type="cofactor">
    <cofactor evidence="7">
        <name>Fe cation</name>
        <dbReference type="ChEBI" id="CHEBI:24875"/>
    </cofactor>
    <text evidence="7">Binds 1 Fe cation per subunit.</text>
</comment>
<evidence type="ECO:0000256" key="6">
    <source>
        <dbReference type="ARBA" id="ARBA00023004"/>
    </source>
</evidence>
<comment type="caution">
    <text evidence="8">The sequence shown here is derived from an EMBL/GenBank/DDBJ whole genome shotgun (WGS) entry which is preliminary data.</text>
</comment>
<dbReference type="SUPFAM" id="SSF51182">
    <property type="entry name" value="RmlC-like cupins"/>
    <property type="match status" value="1"/>
</dbReference>
<proteinExistence type="inferred from homology"/>
<evidence type="ECO:0000256" key="7">
    <source>
        <dbReference type="RuleBase" id="RU366010"/>
    </source>
</evidence>
<dbReference type="GO" id="GO:0017172">
    <property type="term" value="F:cysteine dioxygenase activity"/>
    <property type="evidence" value="ECO:0007669"/>
    <property type="project" value="UniProtKB-UniRule"/>
</dbReference>
<dbReference type="PANTHER" id="PTHR12918:SF1">
    <property type="entry name" value="CYSTEINE DIOXYGENASE TYPE 1"/>
    <property type="match status" value="1"/>
</dbReference>
<protein>
    <recommendedName>
        <fullName evidence="2 7">Cysteine dioxygenase</fullName>
        <ecNumber evidence="2 7">1.13.11.20</ecNumber>
    </recommendedName>
</protein>
<name>A0A9W8EE96_9FUNG</name>
<keyword evidence="3 7" id="KW-0479">Metal-binding</keyword>
<keyword evidence="4 7" id="KW-0223">Dioxygenase</keyword>
<reference evidence="8" key="1">
    <citation type="submission" date="2022-07" db="EMBL/GenBank/DDBJ databases">
        <title>Phylogenomic reconstructions and comparative analyses of Kickxellomycotina fungi.</title>
        <authorList>
            <person name="Reynolds N.K."/>
            <person name="Stajich J.E."/>
            <person name="Barry K."/>
            <person name="Grigoriev I.V."/>
            <person name="Crous P."/>
            <person name="Smith M.E."/>
        </authorList>
    </citation>
    <scope>NUCLEOTIDE SEQUENCE</scope>
    <source>
        <strain evidence="8">RSA 567</strain>
    </source>
</reference>
<sequence>MFSTFGATPLTYHCGAPQCPRHPYVPSEQHSSAPNTVTRALGGVPRGVSARVEFNTLVRLIRQELGVHGLGSKDVDVNRIQALMGAYVSRKNDWAQYALFDSCKYTRNLVDDGNGEFNLLILAWGPGHKR</sequence>
<dbReference type="EC" id="1.13.11.20" evidence="2 7"/>
<dbReference type="GO" id="GO:0008198">
    <property type="term" value="F:ferrous iron binding"/>
    <property type="evidence" value="ECO:0007669"/>
    <property type="project" value="TreeGrafter"/>
</dbReference>
<evidence type="ECO:0000256" key="3">
    <source>
        <dbReference type="ARBA" id="ARBA00022723"/>
    </source>
</evidence>
<dbReference type="Gene3D" id="2.60.120.10">
    <property type="entry name" value="Jelly Rolls"/>
    <property type="match status" value="1"/>
</dbReference>
<organism evidence="8 9">
    <name type="scientific">Dimargaris verticillata</name>
    <dbReference type="NCBI Taxonomy" id="2761393"/>
    <lineage>
        <taxon>Eukaryota</taxon>
        <taxon>Fungi</taxon>
        <taxon>Fungi incertae sedis</taxon>
        <taxon>Zoopagomycota</taxon>
        <taxon>Kickxellomycotina</taxon>
        <taxon>Dimargaritomycetes</taxon>
        <taxon>Dimargaritales</taxon>
        <taxon>Dimargaritaceae</taxon>
        <taxon>Dimargaris</taxon>
    </lineage>
</organism>
<keyword evidence="9" id="KW-1185">Reference proteome</keyword>
<comment type="catalytic activity">
    <reaction evidence="7">
        <text>L-cysteine + O2 = 3-sulfino-L-alanine + H(+)</text>
        <dbReference type="Rhea" id="RHEA:20441"/>
        <dbReference type="ChEBI" id="CHEBI:15378"/>
        <dbReference type="ChEBI" id="CHEBI:15379"/>
        <dbReference type="ChEBI" id="CHEBI:35235"/>
        <dbReference type="ChEBI" id="CHEBI:61085"/>
        <dbReference type="EC" id="1.13.11.20"/>
    </reaction>
</comment>
<evidence type="ECO:0000256" key="2">
    <source>
        <dbReference type="ARBA" id="ARBA00013133"/>
    </source>
</evidence>
<keyword evidence="6 7" id="KW-0408">Iron</keyword>
<dbReference type="InterPro" id="IPR011051">
    <property type="entry name" value="RmlC_Cupin_sf"/>
</dbReference>
<dbReference type="PANTHER" id="PTHR12918">
    <property type="entry name" value="CYSTEINE DIOXYGENASE"/>
    <property type="match status" value="1"/>
</dbReference>
<dbReference type="Pfam" id="PF05995">
    <property type="entry name" value="CDO_I"/>
    <property type="match status" value="1"/>
</dbReference>
<dbReference type="GO" id="GO:0019448">
    <property type="term" value="P:L-cysteine catabolic process"/>
    <property type="evidence" value="ECO:0007669"/>
    <property type="project" value="TreeGrafter"/>
</dbReference>
<dbReference type="InterPro" id="IPR010300">
    <property type="entry name" value="CDO_1"/>
</dbReference>
<accession>A0A9W8EE96</accession>
<dbReference type="OrthoDB" id="543511at2759"/>
<evidence type="ECO:0000256" key="5">
    <source>
        <dbReference type="ARBA" id="ARBA00023002"/>
    </source>
</evidence>
<dbReference type="InterPro" id="IPR014710">
    <property type="entry name" value="RmlC-like_jellyroll"/>
</dbReference>
<gene>
    <name evidence="8" type="ORF">H4R34_002249</name>
</gene>
<evidence type="ECO:0000313" key="8">
    <source>
        <dbReference type="EMBL" id="KAJ1980998.1"/>
    </source>
</evidence>
<evidence type="ECO:0000256" key="1">
    <source>
        <dbReference type="ARBA" id="ARBA00006622"/>
    </source>
</evidence>
<evidence type="ECO:0000313" key="9">
    <source>
        <dbReference type="Proteomes" id="UP001151582"/>
    </source>
</evidence>
<keyword evidence="5 7" id="KW-0560">Oxidoreductase</keyword>